<dbReference type="AlphaFoldDB" id="A0A6H0RWS2"/>
<dbReference type="EMBL" id="CP038797">
    <property type="protein sequence ID" value="QIV79722.1"/>
    <property type="molecule type" value="Genomic_DNA"/>
</dbReference>
<feature type="transmembrane region" description="Helical" evidence="2">
    <location>
        <begin position="151"/>
        <end position="174"/>
    </location>
</feature>
<name>A0A6H0RWS2_9MYCO</name>
<keyword evidence="2" id="KW-0472">Membrane</keyword>
<feature type="region of interest" description="Disordered" evidence="1">
    <location>
        <begin position="216"/>
        <end position="245"/>
    </location>
</feature>
<proteinExistence type="predicted"/>
<keyword evidence="4" id="KW-1185">Reference proteome</keyword>
<dbReference type="InterPro" id="IPR014543">
    <property type="entry name" value="UCP028291"/>
</dbReference>
<keyword evidence="2" id="KW-0812">Transmembrane</keyword>
<evidence type="ECO:0000256" key="1">
    <source>
        <dbReference type="SAM" id="MobiDB-lite"/>
    </source>
</evidence>
<organism evidence="3 4">
    <name type="scientific">Mycolicibacterium frederiksbergense</name>
    <dbReference type="NCBI Taxonomy" id="117567"/>
    <lineage>
        <taxon>Bacteria</taxon>
        <taxon>Bacillati</taxon>
        <taxon>Actinomycetota</taxon>
        <taxon>Actinomycetes</taxon>
        <taxon>Mycobacteriales</taxon>
        <taxon>Mycobacteriaceae</taxon>
        <taxon>Mycolicibacterium</taxon>
    </lineage>
</organism>
<evidence type="ECO:0000313" key="4">
    <source>
        <dbReference type="Proteomes" id="UP000501849"/>
    </source>
</evidence>
<reference evidence="3 4" key="1">
    <citation type="submission" date="2019-04" db="EMBL/GenBank/DDBJ databases">
        <title>Draft, Whole-Genome Sequence of the Anthracene-degrading Mycobacterium frederiksbergense LB501T, Isolated from a Polycyclic Aromatic Hydrocarbon (PAH)-Contaminated Soil.</title>
        <authorList>
            <person name="Augelletti F."/>
        </authorList>
    </citation>
    <scope>NUCLEOTIDE SEQUENCE [LARGE SCALE GENOMIC DNA]</scope>
    <source>
        <strain evidence="3 4">LB 501T</strain>
        <plasmid evidence="3 4">unnamed1</plasmid>
    </source>
</reference>
<dbReference type="Proteomes" id="UP000501849">
    <property type="component" value="Plasmid unnamed1"/>
</dbReference>
<dbReference type="KEGG" id="mfre:EXE63_01510"/>
<dbReference type="Gene3D" id="3.30.310.50">
    <property type="entry name" value="Alpha-D-phosphohexomutase, C-terminal domain"/>
    <property type="match status" value="1"/>
</dbReference>
<keyword evidence="2" id="KW-1133">Transmembrane helix</keyword>
<protein>
    <submittedName>
        <fullName evidence="3">DUF2218 domain-containing protein</fullName>
    </submittedName>
</protein>
<sequence>MNVSGEAYMPTVEARVATDRASRYLTQLCRHANQMRVMSVHPSERGGPMPPRIERVDYTDTVGSVYFAEGTLTLQAGADVLVLRLEAADHECLCRLEDAVAARLQTIGRRDCVTVDWQGLGVLPIVTDGEADREALSGGPGVGRPWWRSRLGWSGLAAVGVAAHVGLGGTAIAAATWTGWVGNTVMLIILATMVVLVAHLGMRRYGGLGGVAMHAGRRKRHRRSGVRSASDPGEAPPPSAVQRRP</sequence>
<accession>A0A6H0RWS2</accession>
<dbReference type="Pfam" id="PF09981">
    <property type="entry name" value="DUF2218"/>
    <property type="match status" value="1"/>
</dbReference>
<keyword evidence="3" id="KW-0614">Plasmid</keyword>
<geneLocation type="plasmid" evidence="3 4">
    <name>unnamed1</name>
</geneLocation>
<gene>
    <name evidence="3" type="ORF">EXE63_01510</name>
</gene>
<evidence type="ECO:0000256" key="2">
    <source>
        <dbReference type="SAM" id="Phobius"/>
    </source>
</evidence>
<feature type="transmembrane region" description="Helical" evidence="2">
    <location>
        <begin position="180"/>
        <end position="200"/>
    </location>
</feature>
<feature type="compositionally biased region" description="Basic residues" evidence="1">
    <location>
        <begin position="216"/>
        <end position="225"/>
    </location>
</feature>
<evidence type="ECO:0000313" key="3">
    <source>
        <dbReference type="EMBL" id="QIV79722.1"/>
    </source>
</evidence>